<evidence type="ECO:0000313" key="1">
    <source>
        <dbReference type="EMBL" id="KAF6743928.1"/>
    </source>
</evidence>
<accession>A0A8H6LU48</accession>
<reference evidence="1 2" key="1">
    <citation type="submission" date="2020-07" db="EMBL/GenBank/DDBJ databases">
        <title>Comparative genomics of pyrophilous fungi reveals a link between fire events and developmental genes.</title>
        <authorList>
            <consortium name="DOE Joint Genome Institute"/>
            <person name="Steindorff A.S."/>
            <person name="Carver A."/>
            <person name="Calhoun S."/>
            <person name="Stillman K."/>
            <person name="Liu H."/>
            <person name="Lipzen A."/>
            <person name="Pangilinan J."/>
            <person name="Labutti K."/>
            <person name="Bruns T.D."/>
            <person name="Grigoriev I.V."/>
        </authorList>
    </citation>
    <scope>NUCLEOTIDE SEQUENCE [LARGE SCALE GENOMIC DNA]</scope>
    <source>
        <strain evidence="1 2">CBS 144469</strain>
    </source>
</reference>
<proteinExistence type="predicted"/>
<sequence length="262" mass="28881">MQTCTKVLSGSPAPSSRAYELGKRSILPTLRVRRLGIALRYIVTSSSSSSSVVPAFYLVLRLCGCVADGSKASRGLLPSEGRNLRHPGPQWGHPMVVTHWLEARTVQPEEIHLGKVIRSAGLEKPFAKWSPGRAVIRYPEFTTHLRLDSPPIDFVYPCSREHRRDRAACRPLPPAPNHLPSSSTNPILRDLSRSVPSGLRLRVPTTFLDPRQSPISSIEDSPAFYGLRVPHRRGPSHPFPFWGLSQPAISRVPQPLSACDGA</sequence>
<organism evidence="1 2">
    <name type="scientific">Ephemerocybe angulata</name>
    <dbReference type="NCBI Taxonomy" id="980116"/>
    <lineage>
        <taxon>Eukaryota</taxon>
        <taxon>Fungi</taxon>
        <taxon>Dikarya</taxon>
        <taxon>Basidiomycota</taxon>
        <taxon>Agaricomycotina</taxon>
        <taxon>Agaricomycetes</taxon>
        <taxon>Agaricomycetidae</taxon>
        <taxon>Agaricales</taxon>
        <taxon>Agaricineae</taxon>
        <taxon>Psathyrellaceae</taxon>
        <taxon>Ephemerocybe</taxon>
    </lineage>
</organism>
<dbReference type="Proteomes" id="UP000521943">
    <property type="component" value="Unassembled WGS sequence"/>
</dbReference>
<protein>
    <submittedName>
        <fullName evidence="1">Uncharacterized protein</fullName>
    </submittedName>
</protein>
<keyword evidence="2" id="KW-1185">Reference proteome</keyword>
<evidence type="ECO:0000313" key="2">
    <source>
        <dbReference type="Proteomes" id="UP000521943"/>
    </source>
</evidence>
<comment type="caution">
    <text evidence="1">The sequence shown here is derived from an EMBL/GenBank/DDBJ whole genome shotgun (WGS) entry which is preliminary data.</text>
</comment>
<name>A0A8H6LU48_9AGAR</name>
<gene>
    <name evidence="1" type="ORF">DFP72DRAFT_1052479</name>
</gene>
<dbReference type="EMBL" id="JACGCI010000132">
    <property type="protein sequence ID" value="KAF6743928.1"/>
    <property type="molecule type" value="Genomic_DNA"/>
</dbReference>
<dbReference type="AlphaFoldDB" id="A0A8H6LU48"/>